<dbReference type="Proteomes" id="UP001526337">
    <property type="component" value="Unassembled WGS sequence"/>
</dbReference>
<evidence type="ECO:0000313" key="2">
    <source>
        <dbReference type="Proteomes" id="UP001526337"/>
    </source>
</evidence>
<keyword evidence="2" id="KW-1185">Reference proteome</keyword>
<dbReference type="EMBL" id="JANGSQ010000089">
    <property type="protein sequence ID" value="MCW4589826.1"/>
    <property type="molecule type" value="Genomic_DNA"/>
</dbReference>
<evidence type="ECO:0000313" key="1">
    <source>
        <dbReference type="EMBL" id="MCW4589826.1"/>
    </source>
</evidence>
<accession>A0ABT3K364</accession>
<proteinExistence type="predicted"/>
<sequence>MPLSNMRGDQRFGRKRFFYRGVVIAYEKGKSKRSFWAPPFFKKAAFLEAF</sequence>
<dbReference type="RefSeq" id="WP_171790046.1">
    <property type="nucleotide sequence ID" value="NZ_JABJWD010000020.1"/>
</dbReference>
<name>A0ABT3K364_9PROT</name>
<protein>
    <recommendedName>
        <fullName evidence="3">Integrase</fullName>
    </recommendedName>
</protein>
<gene>
    <name evidence="1" type="ORF">NO263_04440</name>
</gene>
<evidence type="ECO:0008006" key="3">
    <source>
        <dbReference type="Google" id="ProtNLM"/>
    </source>
</evidence>
<comment type="caution">
    <text evidence="1">The sequence shown here is derived from an EMBL/GenBank/DDBJ whole genome shotgun (WGS) entry which is preliminary data.</text>
</comment>
<organism evidence="1 2">
    <name type="scientific">Gluconacetobacter entanii</name>
    <dbReference type="NCBI Taxonomy" id="108528"/>
    <lineage>
        <taxon>Bacteria</taxon>
        <taxon>Pseudomonadati</taxon>
        <taxon>Pseudomonadota</taxon>
        <taxon>Alphaproteobacteria</taxon>
        <taxon>Acetobacterales</taxon>
        <taxon>Acetobacteraceae</taxon>
        <taxon>Gluconacetobacter</taxon>
    </lineage>
</organism>
<reference evidence="1 2" key="1">
    <citation type="submission" date="2022-07" db="EMBL/GenBank/DDBJ databases">
        <title>Genome stability of Gluconacetobacter entanii AV429.</title>
        <authorList>
            <person name="Trcek J."/>
            <person name="Cepec E."/>
        </authorList>
    </citation>
    <scope>NUCLEOTIDE SEQUENCE [LARGE SCALE GENOMIC DNA]</scope>
    <source>
        <strain evidence="1 2">AV429_2022</strain>
    </source>
</reference>